<name>A0A9P4KF70_9PLEO</name>
<organism evidence="2 3">
    <name type="scientific">Lojkania enalia</name>
    <dbReference type="NCBI Taxonomy" id="147567"/>
    <lineage>
        <taxon>Eukaryota</taxon>
        <taxon>Fungi</taxon>
        <taxon>Dikarya</taxon>
        <taxon>Ascomycota</taxon>
        <taxon>Pezizomycotina</taxon>
        <taxon>Dothideomycetes</taxon>
        <taxon>Pleosporomycetidae</taxon>
        <taxon>Pleosporales</taxon>
        <taxon>Pleosporales incertae sedis</taxon>
        <taxon>Lojkania</taxon>
    </lineage>
</organism>
<gene>
    <name evidence="2" type="ORF">CC78DRAFT_61166</name>
</gene>
<protein>
    <submittedName>
        <fullName evidence="2">Uncharacterized protein</fullName>
    </submittedName>
</protein>
<reference evidence="3" key="1">
    <citation type="journal article" date="2020" name="Stud. Mycol.">
        <title>101 Dothideomycetes genomes: A test case for predicting lifestyles and emergence of pathogens.</title>
        <authorList>
            <person name="Haridas S."/>
            <person name="Albert R."/>
            <person name="Binder M."/>
            <person name="Bloem J."/>
            <person name="LaButti K."/>
            <person name="Salamov A."/>
            <person name="Andreopoulos B."/>
            <person name="Baker S."/>
            <person name="Barry K."/>
            <person name="Bills G."/>
            <person name="Bluhm B."/>
            <person name="Cannon C."/>
            <person name="Castanera R."/>
            <person name="Culley D."/>
            <person name="Daum C."/>
            <person name="Ezra D."/>
            <person name="Gonzalez J."/>
            <person name="Henrissat B."/>
            <person name="Kuo A."/>
            <person name="Liang C."/>
            <person name="Lipzen A."/>
            <person name="Lutzoni F."/>
            <person name="Magnuson J."/>
            <person name="Mondo S."/>
            <person name="Nolan M."/>
            <person name="Ohm R."/>
            <person name="Pangilinan J."/>
            <person name="Park H.-J."/>
            <person name="Ramirez L."/>
            <person name="Alfaro M."/>
            <person name="Sun H."/>
            <person name="Tritt A."/>
            <person name="Yoshinaga Y."/>
            <person name="Zwiers L.-H."/>
            <person name="Turgeon B."/>
            <person name="Goodwin S."/>
            <person name="Spatafora J."/>
            <person name="Crous P."/>
            <person name="Grigoriev I."/>
        </authorList>
    </citation>
    <scope>NUCLEOTIDE SEQUENCE [LARGE SCALE GENOMIC DNA]</scope>
    <source>
        <strain evidence="3">CBS 304.66</strain>
    </source>
</reference>
<dbReference type="Proteomes" id="UP000800093">
    <property type="component" value="Unassembled WGS sequence"/>
</dbReference>
<keyword evidence="1" id="KW-0472">Membrane</keyword>
<evidence type="ECO:0000256" key="1">
    <source>
        <dbReference type="SAM" id="Phobius"/>
    </source>
</evidence>
<keyword evidence="3" id="KW-1185">Reference proteome</keyword>
<comment type="caution">
    <text evidence="2">The sequence shown here is derived from an EMBL/GenBank/DDBJ whole genome shotgun (WGS) entry which is preliminary data.</text>
</comment>
<keyword evidence="1" id="KW-0812">Transmembrane</keyword>
<sequence>MIALYDVFQRHIEMESSHSALIVSHLPYSPFRNPKPSKLFHFAWIVLSVQFFCCTYILYMYALSLFVMAKLIGFFFLVSTSVGNFSCLSPFSLQLLSRDEIQPRSQSRNR</sequence>
<feature type="transmembrane region" description="Helical" evidence="1">
    <location>
        <begin position="39"/>
        <end position="59"/>
    </location>
</feature>
<dbReference type="EMBL" id="ML986590">
    <property type="protein sequence ID" value="KAF2267586.1"/>
    <property type="molecule type" value="Genomic_DNA"/>
</dbReference>
<proteinExistence type="predicted"/>
<keyword evidence="1" id="KW-1133">Transmembrane helix</keyword>
<feature type="transmembrane region" description="Helical" evidence="1">
    <location>
        <begin position="71"/>
        <end position="96"/>
    </location>
</feature>
<evidence type="ECO:0000313" key="2">
    <source>
        <dbReference type="EMBL" id="KAF2267586.1"/>
    </source>
</evidence>
<evidence type="ECO:0000313" key="3">
    <source>
        <dbReference type="Proteomes" id="UP000800093"/>
    </source>
</evidence>
<accession>A0A9P4KF70</accession>
<dbReference type="AlphaFoldDB" id="A0A9P4KF70"/>